<protein>
    <submittedName>
        <fullName evidence="3">Uncharacterized protein</fullName>
    </submittedName>
</protein>
<gene>
    <name evidence="3" type="ORF">I8U20_07575</name>
</gene>
<sequence>MRKGWIIFFALWLVVAALPFSHGRAQDAYSIRCSVGFDEQSERYYVYARLTVGSGDQVEGSWYYFDREHNQSFREIGDGDVSFLKIGNDAGKTTARLKFDGIINRKPYILEEDCTFTREGIRLQVTPSHEGIRASGEILYGGQAAGKWHFQVFDQQGQEKASVWLWQNGETATRRFEALPPGTYQAQLTFDGTINGDRRILRDADSFQVSPENASTNSEDDAGVADSGPKPSQSSSNPFSFTPFVIFSVVALGAGIIIWVIIDRKM</sequence>
<evidence type="ECO:0000256" key="1">
    <source>
        <dbReference type="SAM" id="MobiDB-lite"/>
    </source>
</evidence>
<keyword evidence="4" id="KW-1185">Reference proteome</keyword>
<keyword evidence="2" id="KW-0472">Membrane</keyword>
<evidence type="ECO:0000313" key="4">
    <source>
        <dbReference type="Proteomes" id="UP000633619"/>
    </source>
</evidence>
<dbReference type="AlphaFoldDB" id="A0A8I1AFR4"/>
<keyword evidence="2" id="KW-0812">Transmembrane</keyword>
<evidence type="ECO:0000313" key="3">
    <source>
        <dbReference type="EMBL" id="MBH8595188.1"/>
    </source>
</evidence>
<dbReference type="Proteomes" id="UP000633619">
    <property type="component" value="Unassembled WGS sequence"/>
</dbReference>
<proteinExistence type="predicted"/>
<keyword evidence="2" id="KW-1133">Transmembrane helix</keyword>
<reference evidence="3 4" key="1">
    <citation type="submission" date="2020-12" db="EMBL/GenBank/DDBJ databases">
        <title>WGS of Thermoactinomyces spp.</title>
        <authorList>
            <person name="Cheng K."/>
        </authorList>
    </citation>
    <scope>NUCLEOTIDE SEQUENCE [LARGE SCALE GENOMIC DNA]</scope>
    <source>
        <strain evidence="4">CICC 10671\DSM 43846</strain>
    </source>
</reference>
<dbReference type="RefSeq" id="WP_181731483.1">
    <property type="nucleotide sequence ID" value="NZ_JACEIR010000002.1"/>
</dbReference>
<name>A0A8I1AFR4_THEIN</name>
<feature type="transmembrane region" description="Helical" evidence="2">
    <location>
        <begin position="241"/>
        <end position="262"/>
    </location>
</feature>
<evidence type="ECO:0000256" key="2">
    <source>
        <dbReference type="SAM" id="Phobius"/>
    </source>
</evidence>
<comment type="caution">
    <text evidence="3">The sequence shown here is derived from an EMBL/GenBank/DDBJ whole genome shotgun (WGS) entry which is preliminary data.</text>
</comment>
<organism evidence="3 4">
    <name type="scientific">Thermoactinomyces intermedius</name>
    <dbReference type="NCBI Taxonomy" id="2024"/>
    <lineage>
        <taxon>Bacteria</taxon>
        <taxon>Bacillati</taxon>
        <taxon>Bacillota</taxon>
        <taxon>Bacilli</taxon>
        <taxon>Bacillales</taxon>
        <taxon>Thermoactinomycetaceae</taxon>
        <taxon>Thermoactinomyces</taxon>
    </lineage>
</organism>
<feature type="region of interest" description="Disordered" evidence="1">
    <location>
        <begin position="209"/>
        <end position="236"/>
    </location>
</feature>
<accession>A0A8I1AFR4</accession>
<dbReference type="EMBL" id="JAECVW010000003">
    <property type="protein sequence ID" value="MBH8595188.1"/>
    <property type="molecule type" value="Genomic_DNA"/>
</dbReference>